<name>A0A378C858_KLEPN</name>
<evidence type="ECO:0000256" key="1">
    <source>
        <dbReference type="SAM" id="MobiDB-lite"/>
    </source>
</evidence>
<evidence type="ECO:0000313" key="3">
    <source>
        <dbReference type="Proteomes" id="UP000254387"/>
    </source>
</evidence>
<gene>
    <name evidence="2" type="ORF">NCTC5053_06647</name>
</gene>
<sequence length="124" mass="13470">MSREALNKCASAGQTFGEVLGTALSVLLWPLPKLMEGVGWLLEKLDLIPMALKEPGWKRPDSGLFRLCGNGMKNPGRMVKREWQWSSEKPASKGNAPPPNVLGGNSGTERRLGQIADNTKGLLD</sequence>
<proteinExistence type="predicted"/>
<dbReference type="AlphaFoldDB" id="A0A378C858"/>
<evidence type="ECO:0000313" key="2">
    <source>
        <dbReference type="EMBL" id="STV62639.1"/>
    </source>
</evidence>
<protein>
    <submittedName>
        <fullName evidence="2">Uncharacterized protein</fullName>
    </submittedName>
</protein>
<feature type="region of interest" description="Disordered" evidence="1">
    <location>
        <begin position="81"/>
        <end position="124"/>
    </location>
</feature>
<dbReference type="Proteomes" id="UP000254387">
    <property type="component" value="Unassembled WGS sequence"/>
</dbReference>
<reference evidence="2 3" key="1">
    <citation type="submission" date="2018-06" db="EMBL/GenBank/DDBJ databases">
        <authorList>
            <consortium name="Pathogen Informatics"/>
            <person name="Doyle S."/>
        </authorList>
    </citation>
    <scope>NUCLEOTIDE SEQUENCE [LARGE SCALE GENOMIC DNA]</scope>
    <source>
        <strain evidence="2 3">NCTC5053</strain>
    </source>
</reference>
<organism evidence="2 3">
    <name type="scientific">Klebsiella pneumoniae</name>
    <dbReference type="NCBI Taxonomy" id="573"/>
    <lineage>
        <taxon>Bacteria</taxon>
        <taxon>Pseudomonadati</taxon>
        <taxon>Pseudomonadota</taxon>
        <taxon>Gammaproteobacteria</taxon>
        <taxon>Enterobacterales</taxon>
        <taxon>Enterobacteriaceae</taxon>
        <taxon>Klebsiella/Raoultella group</taxon>
        <taxon>Klebsiella</taxon>
        <taxon>Klebsiella pneumoniae complex</taxon>
    </lineage>
</organism>
<accession>A0A378C858</accession>
<dbReference type="EMBL" id="UGMN01000004">
    <property type="protein sequence ID" value="STV62639.1"/>
    <property type="molecule type" value="Genomic_DNA"/>
</dbReference>